<dbReference type="GO" id="GO:0006508">
    <property type="term" value="P:proteolysis"/>
    <property type="evidence" value="ECO:0007669"/>
    <property type="project" value="UniProtKB-KW"/>
</dbReference>
<dbReference type="PROSITE" id="PS50600">
    <property type="entry name" value="ULP_PROTEASE"/>
    <property type="match status" value="1"/>
</dbReference>
<comment type="caution">
    <text evidence="5">The sequence shown here is derived from an EMBL/GenBank/DDBJ whole genome shotgun (WGS) entry which is preliminary data.</text>
</comment>
<dbReference type="AlphaFoldDB" id="A0A6D2IDB3"/>
<keyword evidence="2" id="KW-0645">Protease</keyword>
<dbReference type="Gene3D" id="3.40.395.10">
    <property type="entry name" value="Adenoviral Proteinase, Chain A"/>
    <property type="match status" value="1"/>
</dbReference>
<keyword evidence="3" id="KW-0378">Hydrolase</keyword>
<dbReference type="SUPFAM" id="SSF54001">
    <property type="entry name" value="Cysteine proteinases"/>
    <property type="match status" value="1"/>
</dbReference>
<dbReference type="Proteomes" id="UP000467841">
    <property type="component" value="Unassembled WGS sequence"/>
</dbReference>
<evidence type="ECO:0000256" key="3">
    <source>
        <dbReference type="ARBA" id="ARBA00022801"/>
    </source>
</evidence>
<evidence type="ECO:0000259" key="4">
    <source>
        <dbReference type="PROSITE" id="PS50600"/>
    </source>
</evidence>
<evidence type="ECO:0000256" key="2">
    <source>
        <dbReference type="ARBA" id="ARBA00022670"/>
    </source>
</evidence>
<name>A0A6D2IDB3_9BRAS</name>
<evidence type="ECO:0000313" key="6">
    <source>
        <dbReference type="Proteomes" id="UP000467841"/>
    </source>
</evidence>
<proteinExistence type="inferred from homology"/>
<feature type="domain" description="Ubiquitin-like protease family profile" evidence="4">
    <location>
        <begin position="1"/>
        <end position="120"/>
    </location>
</feature>
<dbReference type="OrthoDB" id="1107842at2759"/>
<reference evidence="5" key="1">
    <citation type="submission" date="2020-01" db="EMBL/GenBank/DDBJ databases">
        <authorList>
            <person name="Mishra B."/>
        </authorList>
    </citation>
    <scope>NUCLEOTIDE SEQUENCE [LARGE SCALE GENOMIC DNA]</scope>
</reference>
<evidence type="ECO:0000313" key="5">
    <source>
        <dbReference type="EMBL" id="CAA7023979.1"/>
    </source>
</evidence>
<keyword evidence="6" id="KW-1185">Reference proteome</keyword>
<dbReference type="EMBL" id="CACVBM020000854">
    <property type="protein sequence ID" value="CAA7023979.1"/>
    <property type="molecule type" value="Genomic_DNA"/>
</dbReference>
<dbReference type="GO" id="GO:0008234">
    <property type="term" value="F:cysteine-type peptidase activity"/>
    <property type="evidence" value="ECO:0007669"/>
    <property type="project" value="InterPro"/>
</dbReference>
<protein>
    <recommendedName>
        <fullName evidence="4">Ubiquitin-like protease family profile domain-containing protein</fullName>
    </recommendedName>
</protein>
<sequence>MQEHPEWFRSERICLVDSGLNLLWPPKYEMFVKLEPNAWGLGKFLPPDSMDYYYGKKPKSPARDYVRAYCCRDVLRDLADIEDRENYPFDKFTFERVKRVPLQDTSGDCGIFCLKYIECHTLGIPFTSLALCGKKIKAIRAKMACDIFHETKCKGPATRSWAHLDAFDEPT</sequence>
<comment type="similarity">
    <text evidence="1">Belongs to the peptidase C48 family.</text>
</comment>
<dbReference type="Pfam" id="PF02902">
    <property type="entry name" value="Peptidase_C48"/>
    <property type="match status" value="1"/>
</dbReference>
<accession>A0A6D2IDB3</accession>
<organism evidence="5 6">
    <name type="scientific">Microthlaspi erraticum</name>
    <dbReference type="NCBI Taxonomy" id="1685480"/>
    <lineage>
        <taxon>Eukaryota</taxon>
        <taxon>Viridiplantae</taxon>
        <taxon>Streptophyta</taxon>
        <taxon>Embryophyta</taxon>
        <taxon>Tracheophyta</taxon>
        <taxon>Spermatophyta</taxon>
        <taxon>Magnoliopsida</taxon>
        <taxon>eudicotyledons</taxon>
        <taxon>Gunneridae</taxon>
        <taxon>Pentapetalae</taxon>
        <taxon>rosids</taxon>
        <taxon>malvids</taxon>
        <taxon>Brassicales</taxon>
        <taxon>Brassicaceae</taxon>
        <taxon>Coluteocarpeae</taxon>
        <taxon>Microthlaspi</taxon>
    </lineage>
</organism>
<gene>
    <name evidence="5" type="ORF">MERR_LOCUS11214</name>
</gene>
<dbReference type="InterPro" id="IPR038765">
    <property type="entry name" value="Papain-like_cys_pep_sf"/>
</dbReference>
<dbReference type="InterPro" id="IPR003653">
    <property type="entry name" value="Peptidase_C48_C"/>
</dbReference>
<evidence type="ECO:0000256" key="1">
    <source>
        <dbReference type="ARBA" id="ARBA00005234"/>
    </source>
</evidence>